<dbReference type="GO" id="GO:0003723">
    <property type="term" value="F:RNA binding"/>
    <property type="evidence" value="ECO:0007669"/>
    <property type="project" value="InterPro"/>
</dbReference>
<gene>
    <name evidence="1" type="ORF">JCM9157_2626</name>
</gene>
<dbReference type="Proteomes" id="UP000018896">
    <property type="component" value="Unassembled WGS sequence"/>
</dbReference>
<dbReference type="EMBL" id="BAUV01000019">
    <property type="protein sequence ID" value="GAE35514.1"/>
    <property type="molecule type" value="Genomic_DNA"/>
</dbReference>
<accession>W4QW28</accession>
<name>W4QW28_HALA3</name>
<dbReference type="AlphaFoldDB" id="W4QW28"/>
<dbReference type="Gene3D" id="2.30.130.10">
    <property type="entry name" value="PUA domain"/>
    <property type="match status" value="1"/>
</dbReference>
<reference evidence="1 2" key="1">
    <citation type="journal article" date="2014" name="Genome Announc.">
        <title>Draft Genome Sequences of Three Alkaliphilic Bacillus Strains, Bacillus wakoensis JCM 9140T, Bacillus akibai JCM 9157T, and Bacillus hemicellulosilyticus JCM 9152T.</title>
        <authorList>
            <person name="Yuki M."/>
            <person name="Oshima K."/>
            <person name="Suda W."/>
            <person name="Oshida Y."/>
            <person name="Kitamura K."/>
            <person name="Iida T."/>
            <person name="Hattori M."/>
            <person name="Ohkuma M."/>
        </authorList>
    </citation>
    <scope>NUCLEOTIDE SEQUENCE [LARGE SCALE GENOMIC DNA]</scope>
    <source>
        <strain evidence="1 2">JCM 9157</strain>
    </source>
</reference>
<keyword evidence="2" id="KW-1185">Reference proteome</keyword>
<evidence type="ECO:0000313" key="2">
    <source>
        <dbReference type="Proteomes" id="UP000018896"/>
    </source>
</evidence>
<organism evidence="1 2">
    <name type="scientific">Halalkalibacter akibai (strain ATCC 43226 / DSM 21942 / CIP 109018 / JCM 9157 / 1139)</name>
    <name type="common">Bacillus akibai</name>
    <dbReference type="NCBI Taxonomy" id="1236973"/>
    <lineage>
        <taxon>Bacteria</taxon>
        <taxon>Bacillati</taxon>
        <taxon>Bacillota</taxon>
        <taxon>Bacilli</taxon>
        <taxon>Bacillales</taxon>
        <taxon>Bacillaceae</taxon>
        <taxon>Halalkalibacter</taxon>
    </lineage>
</organism>
<dbReference type="STRING" id="1236973.JCM9157_2626"/>
<evidence type="ECO:0000313" key="1">
    <source>
        <dbReference type="EMBL" id="GAE35514.1"/>
    </source>
</evidence>
<protein>
    <submittedName>
        <fullName evidence="1">Uncharacterized protein</fullName>
    </submittedName>
</protein>
<proteinExistence type="predicted"/>
<dbReference type="InterPro" id="IPR036974">
    <property type="entry name" value="PUA_sf"/>
</dbReference>
<sequence length="58" mass="6776">MIKHLNGDEVGRGLINYSSDQLREIKRLKLHDIPDHIKVTKFEAIIQDDFVPHEITTH</sequence>
<comment type="caution">
    <text evidence="1">The sequence shown here is derived from an EMBL/GenBank/DDBJ whole genome shotgun (WGS) entry which is preliminary data.</text>
</comment>
<dbReference type="PROSITE" id="PS50890">
    <property type="entry name" value="PUA"/>
    <property type="match status" value="1"/>
</dbReference>